<evidence type="ECO:0000313" key="3">
    <source>
        <dbReference type="Proteomes" id="UP001567537"/>
    </source>
</evidence>
<dbReference type="EMBL" id="JAHWZY010000030">
    <property type="protein sequence ID" value="MEZ3181766.1"/>
    <property type="molecule type" value="Genomic_DNA"/>
</dbReference>
<keyword evidence="3" id="KW-1185">Reference proteome</keyword>
<dbReference type="SUPFAM" id="SSF111331">
    <property type="entry name" value="NAD kinase/diacylglycerol kinase-like"/>
    <property type="match status" value="1"/>
</dbReference>
<dbReference type="InterPro" id="IPR017438">
    <property type="entry name" value="ATP-NAD_kinase_N"/>
</dbReference>
<evidence type="ECO:0000256" key="1">
    <source>
        <dbReference type="SAM" id="MobiDB-lite"/>
    </source>
</evidence>
<comment type="caution">
    <text evidence="2">The sequence shown here is derived from an EMBL/GenBank/DDBJ whole genome shotgun (WGS) entry which is preliminary data.</text>
</comment>
<name>A0ABV4J823_9ACTN</name>
<reference evidence="2 3" key="1">
    <citation type="journal article" date="2021" name="Res Sq">
        <title>Streptomyces Pimoensis sp. nov., Isolated From the Taklimakan Desert in Xinjiang, China.</title>
        <authorList>
            <person name="Zhang P."/>
            <person name="Luo X."/>
            <person name="Luo X."/>
            <person name="Liu Z."/>
            <person name="Xia Z."/>
            <person name="Wan C."/>
            <person name="zhang L."/>
        </authorList>
    </citation>
    <scope>NUCLEOTIDE SEQUENCE [LARGE SCALE GENOMIC DNA]</scope>
    <source>
        <strain evidence="2 3">TRM75549</strain>
    </source>
</reference>
<protein>
    <submittedName>
        <fullName evidence="2">NAD(+)/NADH kinase</fullName>
    </submittedName>
</protein>
<dbReference type="InterPro" id="IPR016064">
    <property type="entry name" value="NAD/diacylglycerol_kinase_sf"/>
</dbReference>
<keyword evidence="2" id="KW-0808">Transferase</keyword>
<dbReference type="Gene3D" id="3.40.50.10330">
    <property type="entry name" value="Probable inorganic polyphosphate/atp-NAD kinase, domain 1"/>
    <property type="match status" value="1"/>
</dbReference>
<feature type="compositionally biased region" description="Basic and acidic residues" evidence="1">
    <location>
        <begin position="304"/>
        <end position="330"/>
    </location>
</feature>
<keyword evidence="2" id="KW-0418">Kinase</keyword>
<dbReference type="Gene3D" id="2.60.200.30">
    <property type="entry name" value="Probable inorganic polyphosphate/atp-NAD kinase, domain 2"/>
    <property type="match status" value="1"/>
</dbReference>
<feature type="region of interest" description="Disordered" evidence="1">
    <location>
        <begin position="303"/>
        <end position="359"/>
    </location>
</feature>
<dbReference type="Proteomes" id="UP001567537">
    <property type="component" value="Unassembled WGS sequence"/>
</dbReference>
<dbReference type="GO" id="GO:0016301">
    <property type="term" value="F:kinase activity"/>
    <property type="evidence" value="ECO:0007669"/>
    <property type="project" value="UniProtKB-KW"/>
</dbReference>
<organism evidence="2 3">
    <name type="scientific">Streptomyces pimonensis</name>
    <dbReference type="NCBI Taxonomy" id="2860288"/>
    <lineage>
        <taxon>Bacteria</taxon>
        <taxon>Bacillati</taxon>
        <taxon>Actinomycetota</taxon>
        <taxon>Actinomycetes</taxon>
        <taxon>Kitasatosporales</taxon>
        <taxon>Streptomycetaceae</taxon>
        <taxon>Streptomyces</taxon>
    </lineage>
</organism>
<dbReference type="PANTHER" id="PTHR13158:SF5">
    <property type="entry name" value="NAD KINASE 2, MITOCHONDRIAL"/>
    <property type="match status" value="1"/>
</dbReference>
<proteinExistence type="predicted"/>
<dbReference type="InterPro" id="IPR017437">
    <property type="entry name" value="ATP-NAD_kinase_PpnK-typ_C"/>
</dbReference>
<sequence length="359" mass="39098">MSLAPRAVLVHRTTEYEELVARHGTHGQAAFFLSSRGRDLGEVAERHRRAHRALTEVAAAVPLTWRQARVERADLDRFLFAPEDIVVVVGQDGLVANTAKYLAGQPVIGVDPEPGRNPGVLVRHRPADVAALLRGASTARADELTMVEAVADDTQRLVALNEIYLGAVGHQTARYRLSLEGDGGVVEAQASSGVLVGTGTGATGWLRSVWQERGSALHLPHPTEDRLVWFVREAWPSPATGTSLVAGELVATGRLHLTVESERLVAFGDGVEGDALELTWGQTVRVGRCEQRLRLVAHVPGQRCPEETERRVRERDCAGEAERHRPDHDLPAGSSPPRTRDELPPSVFRRRGSPVPRLG</sequence>
<evidence type="ECO:0000313" key="2">
    <source>
        <dbReference type="EMBL" id="MEZ3181766.1"/>
    </source>
</evidence>
<dbReference type="PANTHER" id="PTHR13158">
    <property type="match status" value="1"/>
</dbReference>
<gene>
    <name evidence="2" type="ORF">KYY02_24735</name>
</gene>
<accession>A0ABV4J823</accession>